<evidence type="ECO:0000256" key="1">
    <source>
        <dbReference type="SAM" id="MobiDB-lite"/>
    </source>
</evidence>
<accession>X1JGZ5</accession>
<organism evidence="2">
    <name type="scientific">marine sediment metagenome</name>
    <dbReference type="NCBI Taxonomy" id="412755"/>
    <lineage>
        <taxon>unclassified sequences</taxon>
        <taxon>metagenomes</taxon>
        <taxon>ecological metagenomes</taxon>
    </lineage>
</organism>
<protein>
    <recommendedName>
        <fullName evidence="3">HAD family hydrolase</fullName>
    </recommendedName>
</protein>
<feature type="region of interest" description="Disordered" evidence="1">
    <location>
        <begin position="1"/>
        <end position="20"/>
    </location>
</feature>
<dbReference type="PANTHER" id="PTHR38659:SF1">
    <property type="entry name" value="METAL DEPENDENT PHOSPHOHYDROLASE"/>
    <property type="match status" value="1"/>
</dbReference>
<evidence type="ECO:0000313" key="2">
    <source>
        <dbReference type="EMBL" id="GAH93297.1"/>
    </source>
</evidence>
<dbReference type="EMBL" id="BARU01048095">
    <property type="protein sequence ID" value="GAH93297.1"/>
    <property type="molecule type" value="Genomic_DNA"/>
</dbReference>
<comment type="caution">
    <text evidence="2">The sequence shown here is derived from an EMBL/GenBank/DDBJ whole genome shotgun (WGS) entry which is preliminary data.</text>
</comment>
<evidence type="ECO:0008006" key="3">
    <source>
        <dbReference type="Google" id="ProtNLM"/>
    </source>
</evidence>
<sequence length="63" mass="6867">MRPTGLEGMKPKSVRKKMKDKSFAAKVNREDITSGAEALGIELAEHIALVIEAMQEIADELGL</sequence>
<dbReference type="AlphaFoldDB" id="X1JGZ5"/>
<dbReference type="PANTHER" id="PTHR38659">
    <property type="entry name" value="METAL-DEPENDENT PHOSPHOHYDROLASE"/>
    <property type="match status" value="1"/>
</dbReference>
<name>X1JGZ5_9ZZZZ</name>
<reference evidence="2" key="1">
    <citation type="journal article" date="2014" name="Front. Microbiol.">
        <title>High frequency of phylogenetically diverse reductive dehalogenase-homologous genes in deep subseafloor sedimentary metagenomes.</title>
        <authorList>
            <person name="Kawai M."/>
            <person name="Futagami T."/>
            <person name="Toyoda A."/>
            <person name="Takaki Y."/>
            <person name="Nishi S."/>
            <person name="Hori S."/>
            <person name="Arai W."/>
            <person name="Tsubouchi T."/>
            <person name="Morono Y."/>
            <person name="Uchiyama I."/>
            <person name="Ito T."/>
            <person name="Fujiyama A."/>
            <person name="Inagaki F."/>
            <person name="Takami H."/>
        </authorList>
    </citation>
    <scope>NUCLEOTIDE SEQUENCE</scope>
    <source>
        <strain evidence="2">Expedition CK06-06</strain>
    </source>
</reference>
<proteinExistence type="predicted"/>
<gene>
    <name evidence="2" type="ORF">S03H2_71687</name>
</gene>